<dbReference type="EMBL" id="CP134145">
    <property type="protein sequence ID" value="WNC72535.1"/>
    <property type="molecule type" value="Genomic_DNA"/>
</dbReference>
<name>A0ABY9TVK8_9GAMM</name>
<gene>
    <name evidence="2" type="ORF">RGQ13_00755</name>
</gene>
<dbReference type="Pfam" id="PF13469">
    <property type="entry name" value="Sulfotransfer_3"/>
    <property type="match status" value="1"/>
</dbReference>
<feature type="transmembrane region" description="Helical" evidence="1">
    <location>
        <begin position="7"/>
        <end position="32"/>
    </location>
</feature>
<keyword evidence="1" id="KW-0472">Membrane</keyword>
<dbReference type="RefSeq" id="WP_348391652.1">
    <property type="nucleotide sequence ID" value="NZ_CP134145.1"/>
</dbReference>
<dbReference type="InterPro" id="IPR027417">
    <property type="entry name" value="P-loop_NTPase"/>
</dbReference>
<keyword evidence="1" id="KW-1133">Transmembrane helix</keyword>
<organism evidence="2 3">
    <name type="scientific">Thalassotalea psychrophila</name>
    <dbReference type="NCBI Taxonomy" id="3065647"/>
    <lineage>
        <taxon>Bacteria</taxon>
        <taxon>Pseudomonadati</taxon>
        <taxon>Pseudomonadota</taxon>
        <taxon>Gammaproteobacteria</taxon>
        <taxon>Alteromonadales</taxon>
        <taxon>Colwelliaceae</taxon>
        <taxon>Thalassotalea</taxon>
    </lineage>
</organism>
<dbReference type="Proteomes" id="UP001258994">
    <property type="component" value="Chromosome"/>
</dbReference>
<keyword evidence="1" id="KW-0812">Transmembrane</keyword>
<sequence>MQKYKSNVIILTTGLSGSSLITSLIASAGYWIGKKTRVKDNYSGHYDTFENEKLIHLNENLFKQLNLTFNANTPYAKETFELITNSYSVLDKNEHQKFIAHCDSNSPWIWKDPRLRVTLGFWLELIQTHDLKFILVTREPWSLWVSLLNKRQIVVLETVKRFELETRELLRSYAKGKNIPLCTINFDKLISKPEPQIEKINQFLGVDLSREDYNNVANLALVKESRSYIRQVKALLIFIKNYF</sequence>
<dbReference type="SUPFAM" id="SSF52540">
    <property type="entry name" value="P-loop containing nucleoside triphosphate hydrolases"/>
    <property type="match status" value="1"/>
</dbReference>
<proteinExistence type="predicted"/>
<evidence type="ECO:0000313" key="3">
    <source>
        <dbReference type="Proteomes" id="UP001258994"/>
    </source>
</evidence>
<accession>A0ABY9TVK8</accession>
<protein>
    <submittedName>
        <fullName evidence="2">Sulfotransferase</fullName>
    </submittedName>
</protein>
<evidence type="ECO:0000313" key="2">
    <source>
        <dbReference type="EMBL" id="WNC72535.1"/>
    </source>
</evidence>
<reference evidence="3" key="1">
    <citation type="submission" date="2023-09" db="EMBL/GenBank/DDBJ databases">
        <authorList>
            <person name="Li S."/>
            <person name="Li X."/>
            <person name="Zhang C."/>
            <person name="Zhao Z."/>
        </authorList>
    </citation>
    <scope>NUCLEOTIDE SEQUENCE [LARGE SCALE GENOMIC DNA]</scope>
    <source>
        <strain evidence="3">SQ149</strain>
    </source>
</reference>
<dbReference type="Gene3D" id="3.40.50.300">
    <property type="entry name" value="P-loop containing nucleotide triphosphate hydrolases"/>
    <property type="match status" value="1"/>
</dbReference>
<keyword evidence="3" id="KW-1185">Reference proteome</keyword>
<evidence type="ECO:0000256" key="1">
    <source>
        <dbReference type="SAM" id="Phobius"/>
    </source>
</evidence>